<dbReference type="Proteomes" id="UP001314635">
    <property type="component" value="Unassembled WGS sequence"/>
</dbReference>
<reference evidence="20" key="1">
    <citation type="journal article" date="2021" name="ISME J.">
        <title>Evolutionary origin and ecological implication of a unique nif island in free-living Bradyrhizobium lineages.</title>
        <authorList>
            <person name="Tao J."/>
        </authorList>
    </citation>
    <scope>NUCLEOTIDE SEQUENCE [LARGE SCALE GENOMIC DNA]</scope>
    <source>
        <strain evidence="20">SZCCT0094</strain>
    </source>
</reference>
<keyword evidence="3 14" id="KW-0813">Transport</keyword>
<evidence type="ECO:0000256" key="9">
    <source>
        <dbReference type="ARBA" id="ARBA00022989"/>
    </source>
</evidence>
<accession>A0ABS5G6J5</accession>
<comment type="subcellular location">
    <subcellularLocation>
        <location evidence="1">Cell membrane</location>
        <topology evidence="1">Multi-pass membrane protein</topology>
    </subcellularLocation>
</comment>
<dbReference type="PROSITE" id="PS50857">
    <property type="entry name" value="COX2_CUA"/>
    <property type="match status" value="1"/>
</dbReference>
<gene>
    <name evidence="19" type="ORF">JQ619_14325</name>
</gene>
<feature type="transmembrane region" description="Helical" evidence="16">
    <location>
        <begin position="22"/>
        <end position="43"/>
    </location>
</feature>
<dbReference type="InterPro" id="IPR010514">
    <property type="entry name" value="COX_ARM"/>
</dbReference>
<sequence>MNIFDPKGPIAAAQQTILIDSVIIMLAIIVPTSIAVLAFAFWFRSSNTRATYRPDFAYSGAVELVVWSIPALTVILLGGVAWIGSHDLDPAKPVAGTGVPIRIQAVSLDWKWLFLYPDQRIATVNSLTVPIGAPLRFELTSGSVMTAFFIPQLGGMIYTMNGMVTQLNLRGDHVGTYKGLASQFSGDGFPDMMFDTNVVSQVDFSNWAANAAKSDQVLDEASYEQLAAQSVETTPKTYRLADPELFGKIASQHIPPAPGPQLSENKSRPERGASHAH</sequence>
<dbReference type="RefSeq" id="WP_172236821.1">
    <property type="nucleotide sequence ID" value="NZ_JABFDP010000012.1"/>
</dbReference>
<keyword evidence="20" id="KW-1185">Reference proteome</keyword>
<keyword evidence="5 14" id="KW-0679">Respiratory chain</keyword>
<evidence type="ECO:0000256" key="4">
    <source>
        <dbReference type="ARBA" id="ARBA00022475"/>
    </source>
</evidence>
<keyword evidence="11 14" id="KW-0472">Membrane</keyword>
<dbReference type="PROSITE" id="PS50999">
    <property type="entry name" value="COX2_TM"/>
    <property type="match status" value="1"/>
</dbReference>
<evidence type="ECO:0000256" key="1">
    <source>
        <dbReference type="ARBA" id="ARBA00004651"/>
    </source>
</evidence>
<dbReference type="InterPro" id="IPR036257">
    <property type="entry name" value="Cyt_c_oxidase_su2_TM_sf"/>
</dbReference>
<dbReference type="PANTHER" id="PTHR22888">
    <property type="entry name" value="CYTOCHROME C OXIDASE, SUBUNIT II"/>
    <property type="match status" value="1"/>
</dbReference>
<evidence type="ECO:0000313" key="20">
    <source>
        <dbReference type="Proteomes" id="UP001314635"/>
    </source>
</evidence>
<dbReference type="InterPro" id="IPR006333">
    <property type="entry name" value="Cyt_o_ubiquinol_oxidase_su2"/>
</dbReference>
<comment type="similarity">
    <text evidence="2 14">Belongs to the cytochrome c oxidase subunit 2 family.</text>
</comment>
<evidence type="ECO:0000256" key="5">
    <source>
        <dbReference type="ARBA" id="ARBA00022660"/>
    </source>
</evidence>
<keyword evidence="8 14" id="KW-0249">Electron transport</keyword>
<keyword evidence="10 14" id="KW-0560">Oxidoreductase</keyword>
<evidence type="ECO:0000256" key="6">
    <source>
        <dbReference type="ARBA" id="ARBA00022692"/>
    </source>
</evidence>
<evidence type="ECO:0000256" key="8">
    <source>
        <dbReference type="ARBA" id="ARBA00022982"/>
    </source>
</evidence>
<dbReference type="PIRSF" id="PIRSF000292">
    <property type="entry name" value="Ubi_od_II"/>
    <property type="match status" value="1"/>
</dbReference>
<evidence type="ECO:0000256" key="2">
    <source>
        <dbReference type="ARBA" id="ARBA00007866"/>
    </source>
</evidence>
<dbReference type="InterPro" id="IPR011759">
    <property type="entry name" value="Cyt_c_oxidase_su2_TM_dom"/>
</dbReference>
<keyword evidence="12" id="KW-0564">Palmitate</keyword>
<dbReference type="PANTHER" id="PTHR22888:SF18">
    <property type="entry name" value="CYTOCHROME BO(3) UBIQUINOL OXIDASE SUBUNIT 2"/>
    <property type="match status" value="1"/>
</dbReference>
<dbReference type="Pfam" id="PF06481">
    <property type="entry name" value="COX_ARM"/>
    <property type="match status" value="1"/>
</dbReference>
<evidence type="ECO:0000256" key="12">
    <source>
        <dbReference type="ARBA" id="ARBA00023139"/>
    </source>
</evidence>
<proteinExistence type="inferred from homology"/>
<keyword evidence="9 16" id="KW-1133">Transmembrane helix</keyword>
<dbReference type="SUPFAM" id="SSF49503">
    <property type="entry name" value="Cupredoxins"/>
    <property type="match status" value="1"/>
</dbReference>
<evidence type="ECO:0000256" key="16">
    <source>
        <dbReference type="SAM" id="Phobius"/>
    </source>
</evidence>
<keyword evidence="7" id="KW-0732">Signal</keyword>
<dbReference type="InterPro" id="IPR008972">
    <property type="entry name" value="Cupredoxin"/>
</dbReference>
<keyword evidence="6 16" id="KW-0812">Transmembrane</keyword>
<dbReference type="Pfam" id="PF00116">
    <property type="entry name" value="COX2"/>
    <property type="match status" value="1"/>
</dbReference>
<keyword evidence="13" id="KW-0449">Lipoprotein</keyword>
<evidence type="ECO:0000256" key="14">
    <source>
        <dbReference type="PIRNR" id="PIRNR000292"/>
    </source>
</evidence>
<evidence type="ECO:0000256" key="7">
    <source>
        <dbReference type="ARBA" id="ARBA00022729"/>
    </source>
</evidence>
<dbReference type="EMBL" id="JAFCLK010000012">
    <property type="protein sequence ID" value="MBR1136948.1"/>
    <property type="molecule type" value="Genomic_DNA"/>
</dbReference>
<feature type="domain" description="Cytochrome oxidase subunit II transmembrane region profile" evidence="18">
    <location>
        <begin position="1"/>
        <end position="92"/>
    </location>
</feature>
<evidence type="ECO:0000256" key="15">
    <source>
        <dbReference type="SAM" id="MobiDB-lite"/>
    </source>
</evidence>
<evidence type="ECO:0000256" key="3">
    <source>
        <dbReference type="ARBA" id="ARBA00022448"/>
    </source>
</evidence>
<feature type="transmembrane region" description="Helical" evidence="16">
    <location>
        <begin position="64"/>
        <end position="84"/>
    </location>
</feature>
<name>A0ABS5G6J5_9BRAD</name>
<feature type="compositionally biased region" description="Basic and acidic residues" evidence="15">
    <location>
        <begin position="265"/>
        <end position="277"/>
    </location>
</feature>
<dbReference type="Gene3D" id="1.10.287.90">
    <property type="match status" value="1"/>
</dbReference>
<evidence type="ECO:0000313" key="19">
    <source>
        <dbReference type="EMBL" id="MBR1136948.1"/>
    </source>
</evidence>
<feature type="domain" description="Cytochrome oxidase subunit II copper A binding" evidence="17">
    <location>
        <begin position="98"/>
        <end position="210"/>
    </location>
</feature>
<evidence type="ECO:0000259" key="17">
    <source>
        <dbReference type="PROSITE" id="PS50857"/>
    </source>
</evidence>
<organism evidence="19 20">
    <name type="scientific">Bradyrhizobium denitrificans</name>
    <dbReference type="NCBI Taxonomy" id="2734912"/>
    <lineage>
        <taxon>Bacteria</taxon>
        <taxon>Pseudomonadati</taxon>
        <taxon>Pseudomonadota</taxon>
        <taxon>Alphaproteobacteria</taxon>
        <taxon>Hyphomicrobiales</taxon>
        <taxon>Nitrobacteraceae</taxon>
        <taxon>Bradyrhizobium</taxon>
    </lineage>
</organism>
<feature type="region of interest" description="Disordered" evidence="15">
    <location>
        <begin position="249"/>
        <end position="277"/>
    </location>
</feature>
<evidence type="ECO:0000256" key="10">
    <source>
        <dbReference type="ARBA" id="ARBA00023002"/>
    </source>
</evidence>
<dbReference type="Gene3D" id="2.60.40.420">
    <property type="entry name" value="Cupredoxins - blue copper proteins"/>
    <property type="match status" value="1"/>
</dbReference>
<dbReference type="InterPro" id="IPR045187">
    <property type="entry name" value="CcO_II"/>
</dbReference>
<evidence type="ECO:0000256" key="13">
    <source>
        <dbReference type="ARBA" id="ARBA00023288"/>
    </source>
</evidence>
<protein>
    <recommendedName>
        <fullName evidence="14">Ubiquinol oxidase subunit 2</fullName>
    </recommendedName>
</protein>
<dbReference type="CDD" id="cd04212">
    <property type="entry name" value="CuRO_UO_II"/>
    <property type="match status" value="1"/>
</dbReference>
<keyword evidence="4 14" id="KW-1003">Cell membrane</keyword>
<comment type="caution">
    <text evidence="19">The sequence shown here is derived from an EMBL/GenBank/DDBJ whole genome shotgun (WGS) entry which is preliminary data.</text>
</comment>
<dbReference type="InterPro" id="IPR002429">
    <property type="entry name" value="CcO_II-like_C"/>
</dbReference>
<evidence type="ECO:0000259" key="18">
    <source>
        <dbReference type="PROSITE" id="PS50999"/>
    </source>
</evidence>
<dbReference type="InterPro" id="IPR034227">
    <property type="entry name" value="CuRO_UO_II"/>
</dbReference>
<evidence type="ECO:0000256" key="11">
    <source>
        <dbReference type="ARBA" id="ARBA00023136"/>
    </source>
</evidence>
<dbReference type="SUPFAM" id="SSF81464">
    <property type="entry name" value="Cytochrome c oxidase subunit II-like, transmembrane region"/>
    <property type="match status" value="1"/>
</dbReference>